<feature type="transmembrane region" description="Helical" evidence="1">
    <location>
        <begin position="7"/>
        <end position="28"/>
    </location>
</feature>
<proteinExistence type="predicted"/>
<name>A0ABP0XXJ0_9ROSI</name>
<evidence type="ECO:0000313" key="2">
    <source>
        <dbReference type="EMBL" id="CAK9312071.1"/>
    </source>
</evidence>
<evidence type="ECO:0000313" key="3">
    <source>
        <dbReference type="Proteomes" id="UP001642487"/>
    </source>
</evidence>
<keyword evidence="1" id="KW-1133">Transmembrane helix</keyword>
<sequence>MELYDKFLLLFSFDFFFFLLIVIIRNIFVSDFKSLNTCVALLVSSEKEEESHALQEPKSLNPLISMTFTSSYLDTKLEASRSST</sequence>
<reference evidence="2 3" key="1">
    <citation type="submission" date="2024-03" db="EMBL/GenBank/DDBJ databases">
        <authorList>
            <person name="Gkanogiannis A."/>
            <person name="Becerra Lopez-Lavalle L."/>
        </authorList>
    </citation>
    <scope>NUCLEOTIDE SEQUENCE [LARGE SCALE GENOMIC DNA]</scope>
</reference>
<keyword evidence="3" id="KW-1185">Reference proteome</keyword>
<gene>
    <name evidence="2" type="ORF">CITCOLO1_LOCUS3747</name>
</gene>
<accession>A0ABP0XXJ0</accession>
<evidence type="ECO:0000256" key="1">
    <source>
        <dbReference type="SAM" id="Phobius"/>
    </source>
</evidence>
<dbReference type="EMBL" id="OZ021744">
    <property type="protein sequence ID" value="CAK9312071.1"/>
    <property type="molecule type" value="Genomic_DNA"/>
</dbReference>
<keyword evidence="1" id="KW-0472">Membrane</keyword>
<dbReference type="Proteomes" id="UP001642487">
    <property type="component" value="Chromosome 10"/>
</dbReference>
<keyword evidence="1" id="KW-0812">Transmembrane</keyword>
<organism evidence="2 3">
    <name type="scientific">Citrullus colocynthis</name>
    <name type="common">colocynth</name>
    <dbReference type="NCBI Taxonomy" id="252529"/>
    <lineage>
        <taxon>Eukaryota</taxon>
        <taxon>Viridiplantae</taxon>
        <taxon>Streptophyta</taxon>
        <taxon>Embryophyta</taxon>
        <taxon>Tracheophyta</taxon>
        <taxon>Spermatophyta</taxon>
        <taxon>Magnoliopsida</taxon>
        <taxon>eudicotyledons</taxon>
        <taxon>Gunneridae</taxon>
        <taxon>Pentapetalae</taxon>
        <taxon>rosids</taxon>
        <taxon>fabids</taxon>
        <taxon>Cucurbitales</taxon>
        <taxon>Cucurbitaceae</taxon>
        <taxon>Benincaseae</taxon>
        <taxon>Citrullus</taxon>
    </lineage>
</organism>
<protein>
    <submittedName>
        <fullName evidence="2">Uncharacterized protein</fullName>
    </submittedName>
</protein>